<dbReference type="PANTHER" id="PTHR46278:SF2">
    <property type="entry name" value="ASPARTATE-SEMIALDEHYDE DEHYDROGENASE"/>
    <property type="match status" value="1"/>
</dbReference>
<dbReference type="Pfam" id="PF01118">
    <property type="entry name" value="Semialdhyde_dh"/>
    <property type="match status" value="1"/>
</dbReference>
<reference evidence="4" key="1">
    <citation type="submission" date="2015-05" db="EMBL/GenBank/DDBJ databases">
        <title>Draft genome sequencing of a biphenyl-degrading bacterium, Pseudomonas balearica KF707 (=NBRC110670).</title>
        <authorList>
            <person name="Kimura N."/>
            <person name="Hirose J."/>
            <person name="Watanabe T."/>
            <person name="Suenaga H."/>
            <person name="Fujihara H."/>
            <person name="Noguchi M."/>
            <person name="Hashimoto M."/>
            <person name="Shimodaira J."/>
            <person name="Tsuchikane K."/>
            <person name="Hosoyama A."/>
            <person name="Yamazoe A."/>
            <person name="Fujita N."/>
            <person name="Furukawa K."/>
        </authorList>
    </citation>
    <scope>NUCLEOTIDE SEQUENCE [LARGE SCALE GENOMIC DNA]</scope>
    <source>
        <strain evidence="4">DSM 10086 / NBRC 110670 / KF707</strain>
    </source>
</reference>
<feature type="domain" description="Semialdehyde dehydrogenase NAD-binding" evidence="2">
    <location>
        <begin position="6"/>
        <end position="120"/>
    </location>
</feature>
<dbReference type="SUPFAM" id="SSF51735">
    <property type="entry name" value="NAD(P)-binding Rossmann-fold domains"/>
    <property type="match status" value="1"/>
</dbReference>
<dbReference type="EMBL" id="AP014862">
    <property type="protein sequence ID" value="BAU75246.1"/>
    <property type="molecule type" value="Genomic_DNA"/>
</dbReference>
<name>A0AAD1C277_METFU</name>
<protein>
    <submittedName>
        <fullName evidence="3">Aspartate-semialdehyde dehydrogenase</fullName>
        <ecNumber evidence="3">1.2.1.11</ecNumber>
    </submittedName>
</protein>
<dbReference type="Gene3D" id="3.40.50.720">
    <property type="entry name" value="NAD(P)-binding Rossmann-like Domain"/>
    <property type="match status" value="1"/>
</dbReference>
<reference evidence="3 4" key="2">
    <citation type="journal article" date="2017" name="Int. J. Syst. Evol. Microbiol.">
        <title>Pseudomonas furukawaii sp. nov., a polychlorinated biphenyl-degrading bacterium isolated from biphenyl-contaminated soil in Japan.</title>
        <authorList>
            <person name="Kimura N."/>
            <person name="Watanabe T."/>
            <person name="Suenaga H."/>
            <person name="Fujihara H."/>
            <person name="Futagami T."/>
            <person name="Goto M."/>
            <person name="Hanada S."/>
            <person name="Hirose J."/>
        </authorList>
    </citation>
    <scope>NUCLEOTIDE SEQUENCE [LARGE SCALE GENOMIC DNA]</scope>
    <source>
        <strain evidence="4">DSM 10086 / NBRC 110670 / KF707</strain>
    </source>
</reference>
<gene>
    <name evidence="3" type="ORF">KF707C_35580</name>
</gene>
<evidence type="ECO:0000259" key="2">
    <source>
        <dbReference type="SMART" id="SM00859"/>
    </source>
</evidence>
<dbReference type="Proteomes" id="UP000218554">
    <property type="component" value="Chromosome"/>
</dbReference>
<keyword evidence="4" id="KW-1185">Reference proteome</keyword>
<dbReference type="CDD" id="cd17894">
    <property type="entry name" value="ASADH_USG1_N"/>
    <property type="match status" value="1"/>
</dbReference>
<dbReference type="InterPro" id="IPR012280">
    <property type="entry name" value="Semialdhyde_DH_dimer_dom"/>
</dbReference>
<dbReference type="GO" id="GO:0046983">
    <property type="term" value="F:protein dimerization activity"/>
    <property type="evidence" value="ECO:0007669"/>
    <property type="project" value="InterPro"/>
</dbReference>
<dbReference type="GO" id="GO:0051287">
    <property type="term" value="F:NAD binding"/>
    <property type="evidence" value="ECO:0007669"/>
    <property type="project" value="InterPro"/>
</dbReference>
<dbReference type="GO" id="GO:0008652">
    <property type="term" value="P:amino acid biosynthetic process"/>
    <property type="evidence" value="ECO:0007669"/>
    <property type="project" value="InterPro"/>
</dbReference>
<accession>A0AAD1C277</accession>
<proteinExistence type="inferred from homology"/>
<evidence type="ECO:0000256" key="1">
    <source>
        <dbReference type="ARBA" id="ARBA00010584"/>
    </source>
</evidence>
<dbReference type="GO" id="GO:0004073">
    <property type="term" value="F:aspartate-semialdehyde dehydrogenase activity"/>
    <property type="evidence" value="ECO:0007669"/>
    <property type="project" value="UniProtKB-EC"/>
</dbReference>
<dbReference type="InterPro" id="IPR036291">
    <property type="entry name" value="NAD(P)-bd_dom_sf"/>
</dbReference>
<dbReference type="KEGG" id="pfuw:KF707C_35580"/>
<dbReference type="InterPro" id="IPR000534">
    <property type="entry name" value="Semialdehyde_DH_NAD-bd"/>
</dbReference>
<dbReference type="EC" id="1.2.1.11" evidence="3"/>
<sequence>MSQSLDIAVIGATGTVGETLVQLLDEREFPVGNLHLLASGESAGASVPFKGRNLRVRDVAEFDFSQVKLAFFAAGESVTRSFAARASAAGCSLIDLSGALDPMQAPSLVPEANPELLQRLDAPYQLTSPSASAVALACVLAPLRDLVRPRRVSVLASLAVSSRGREGVNELARQTAELLNARPLEPRFFDRQIAFNILAQAGVPDAEGHIALERRLAGELRQLLAEPDLRVAATCALAPVFFGDSLALSLVSEREVDIDAVRQRLAQAPGVEFVEEEGDYPTAVGDAVGQDAVYVGRVRGGLDDPCELNLWIASDNARKGAALNAVQSAELLIKHYLSKILT</sequence>
<dbReference type="SMART" id="SM00859">
    <property type="entry name" value="Semialdhyde_dh"/>
    <property type="match status" value="1"/>
</dbReference>
<comment type="similarity">
    <text evidence="1">Belongs to the aspartate-semialdehyde dehydrogenase family.</text>
</comment>
<dbReference type="PIRSF" id="PIRSF000148">
    <property type="entry name" value="ASA_dh"/>
    <property type="match status" value="1"/>
</dbReference>
<dbReference type="NCBIfam" id="NF004224">
    <property type="entry name" value="PRK05671.1"/>
    <property type="match status" value="1"/>
</dbReference>
<dbReference type="NCBIfam" id="NF011456">
    <property type="entry name" value="PRK14874.1"/>
    <property type="match status" value="1"/>
</dbReference>
<evidence type="ECO:0000313" key="3">
    <source>
        <dbReference type="EMBL" id="BAU75246.1"/>
    </source>
</evidence>
<dbReference type="NCBIfam" id="NF005957">
    <property type="entry name" value="PRK08040.1"/>
    <property type="match status" value="1"/>
</dbReference>
<dbReference type="AlphaFoldDB" id="A0AAD1C277"/>
<dbReference type="CDD" id="cd18129">
    <property type="entry name" value="ASADH_C_USG1_like"/>
    <property type="match status" value="1"/>
</dbReference>
<dbReference type="SUPFAM" id="SSF55347">
    <property type="entry name" value="Glyceraldehyde-3-phosphate dehydrogenase-like, C-terminal domain"/>
    <property type="match status" value="1"/>
</dbReference>
<organism evidence="3 4">
    <name type="scientific">Metapseudomonas furukawaii</name>
    <name type="common">Pseudomonas furukawaii</name>
    <dbReference type="NCBI Taxonomy" id="1149133"/>
    <lineage>
        <taxon>Bacteria</taxon>
        <taxon>Pseudomonadati</taxon>
        <taxon>Pseudomonadota</taxon>
        <taxon>Gammaproteobacteria</taxon>
        <taxon>Pseudomonadales</taxon>
        <taxon>Pseudomonadaceae</taxon>
        <taxon>Metapseudomonas</taxon>
    </lineage>
</organism>
<dbReference type="Pfam" id="PF02774">
    <property type="entry name" value="Semialdhyde_dhC"/>
    <property type="match status" value="1"/>
</dbReference>
<dbReference type="RefSeq" id="WP_003448540.1">
    <property type="nucleotide sequence ID" value="NZ_AJMR01000027.1"/>
</dbReference>
<dbReference type="PANTHER" id="PTHR46278">
    <property type="entry name" value="DEHYDROGENASE, PUTATIVE-RELATED"/>
    <property type="match status" value="1"/>
</dbReference>
<keyword evidence="3" id="KW-0560">Oxidoreductase</keyword>
<evidence type="ECO:0000313" key="4">
    <source>
        <dbReference type="Proteomes" id="UP000218554"/>
    </source>
</evidence>
<dbReference type="Gene3D" id="3.30.360.10">
    <property type="entry name" value="Dihydrodipicolinate Reductase, domain 2"/>
    <property type="match status" value="1"/>
</dbReference>